<organism evidence="6 7">
    <name type="scientific">Rubripirellula lacrimiformis</name>
    <dbReference type="NCBI Taxonomy" id="1930273"/>
    <lineage>
        <taxon>Bacteria</taxon>
        <taxon>Pseudomonadati</taxon>
        <taxon>Planctomycetota</taxon>
        <taxon>Planctomycetia</taxon>
        <taxon>Pirellulales</taxon>
        <taxon>Pirellulaceae</taxon>
        <taxon>Rubripirellula</taxon>
    </lineage>
</organism>
<dbReference type="PANTHER" id="PTHR11122:SF13">
    <property type="entry name" value="GLUCOSE-6-PHOSPHATE 1-EPIMERASE"/>
    <property type="match status" value="1"/>
</dbReference>
<dbReference type="InterPro" id="IPR025532">
    <property type="entry name" value="G6P_1-epimerase"/>
</dbReference>
<evidence type="ECO:0000256" key="4">
    <source>
        <dbReference type="PIRNR" id="PIRNR016020"/>
    </source>
</evidence>
<comment type="catalytic activity">
    <reaction evidence="1">
        <text>alpha-D-glucose 6-phosphate = beta-D-glucose 6-phosphate</text>
        <dbReference type="Rhea" id="RHEA:16249"/>
        <dbReference type="ChEBI" id="CHEBI:58225"/>
        <dbReference type="ChEBI" id="CHEBI:58247"/>
        <dbReference type="EC" id="5.1.3.15"/>
    </reaction>
</comment>
<dbReference type="EMBL" id="CP036525">
    <property type="protein sequence ID" value="QDT06879.1"/>
    <property type="molecule type" value="Genomic_DNA"/>
</dbReference>
<dbReference type="AlphaFoldDB" id="A0A517NIB8"/>
<name>A0A517NIB8_9BACT</name>
<keyword evidence="7" id="KW-1185">Reference proteome</keyword>
<dbReference type="GO" id="GO:0005975">
    <property type="term" value="P:carbohydrate metabolic process"/>
    <property type="evidence" value="ECO:0007669"/>
    <property type="project" value="InterPro"/>
</dbReference>
<evidence type="ECO:0000256" key="2">
    <source>
        <dbReference type="ARBA" id="ARBA00005866"/>
    </source>
</evidence>
<dbReference type="Proteomes" id="UP000318538">
    <property type="component" value="Chromosome"/>
</dbReference>
<dbReference type="EC" id="5.1.3.15" evidence="4"/>
<dbReference type="Pfam" id="PF01263">
    <property type="entry name" value="Aldose_epim"/>
    <property type="match status" value="1"/>
</dbReference>
<dbReference type="SUPFAM" id="SSF74650">
    <property type="entry name" value="Galactose mutarotase-like"/>
    <property type="match status" value="1"/>
</dbReference>
<accession>A0A517NIB8</accession>
<evidence type="ECO:0000256" key="3">
    <source>
        <dbReference type="ARBA" id="ARBA00023235"/>
    </source>
</evidence>
<dbReference type="GO" id="GO:0047938">
    <property type="term" value="F:glucose-6-phosphate 1-epimerase activity"/>
    <property type="evidence" value="ECO:0007669"/>
    <property type="project" value="UniProtKB-UniRule"/>
</dbReference>
<dbReference type="InterPro" id="IPR008183">
    <property type="entry name" value="Aldose_1/G6P_1-epimerase"/>
</dbReference>
<dbReference type="PANTHER" id="PTHR11122">
    <property type="entry name" value="APOSPORY-ASSOCIATED PROTEIN C-RELATED"/>
    <property type="match status" value="1"/>
</dbReference>
<evidence type="ECO:0000256" key="5">
    <source>
        <dbReference type="PIRSR" id="PIRSR016020-1"/>
    </source>
</evidence>
<evidence type="ECO:0000256" key="1">
    <source>
        <dbReference type="ARBA" id="ARBA00001096"/>
    </source>
</evidence>
<reference evidence="6 7" key="1">
    <citation type="submission" date="2019-02" db="EMBL/GenBank/DDBJ databases">
        <title>Deep-cultivation of Planctomycetes and their phenomic and genomic characterization uncovers novel biology.</title>
        <authorList>
            <person name="Wiegand S."/>
            <person name="Jogler M."/>
            <person name="Boedeker C."/>
            <person name="Pinto D."/>
            <person name="Vollmers J."/>
            <person name="Rivas-Marin E."/>
            <person name="Kohn T."/>
            <person name="Peeters S.H."/>
            <person name="Heuer A."/>
            <person name="Rast P."/>
            <person name="Oberbeckmann S."/>
            <person name="Bunk B."/>
            <person name="Jeske O."/>
            <person name="Meyerdierks A."/>
            <person name="Storesund J.E."/>
            <person name="Kallscheuer N."/>
            <person name="Luecker S."/>
            <person name="Lage O.M."/>
            <person name="Pohl T."/>
            <person name="Merkel B.J."/>
            <person name="Hornburger P."/>
            <person name="Mueller R.-W."/>
            <person name="Bruemmer F."/>
            <person name="Labrenz M."/>
            <person name="Spormann A.M."/>
            <person name="Op den Camp H."/>
            <person name="Overmann J."/>
            <person name="Amann R."/>
            <person name="Jetten M.S.M."/>
            <person name="Mascher T."/>
            <person name="Medema M.H."/>
            <person name="Devos D.P."/>
            <person name="Kaster A.-K."/>
            <person name="Ovreas L."/>
            <person name="Rohde M."/>
            <person name="Galperin M.Y."/>
            <person name="Jogler C."/>
        </authorList>
    </citation>
    <scope>NUCLEOTIDE SEQUENCE [LARGE SCALE GENOMIC DNA]</scope>
    <source>
        <strain evidence="6 7">K22_7</strain>
    </source>
</reference>
<dbReference type="PIRSF" id="PIRSF016020">
    <property type="entry name" value="PHexose_mutarotase"/>
    <property type="match status" value="1"/>
</dbReference>
<dbReference type="InterPro" id="IPR014718">
    <property type="entry name" value="GH-type_carb-bd"/>
</dbReference>
<dbReference type="Gene3D" id="2.70.98.10">
    <property type="match status" value="1"/>
</dbReference>
<dbReference type="OrthoDB" id="9790727at2"/>
<proteinExistence type="inferred from homology"/>
<feature type="active site" evidence="5">
    <location>
        <position position="265"/>
    </location>
</feature>
<sequence>MNPDTLNSRHDVPGVTFVAGQGGLVKAVVESSLCQAEVFLHGAHVTAFQPTGQSPVLWVSQSSDFDADKPIRGGVPICFPWFGPLAGNPDAPGHGWARTTAWDVRGVSDLGTEGIEIVLTTTIDPYDLSYRIVMGRTLSMELTVSLAATADQPARFEEALHTYLAIGDIHQVAIDGLQPSTYLDKVDGGQIKPASGAAIRFDAECDRVYLGTTATCQLHDPVLKRTIEIAKTNSDNTVVWNPWIAKSARMADFGNDEWPSMVCIETANVGDASVTLQPGESHTMAARIAVSDD</sequence>
<evidence type="ECO:0000313" key="7">
    <source>
        <dbReference type="Proteomes" id="UP000318538"/>
    </source>
</evidence>
<comment type="similarity">
    <text evidence="2 4">Belongs to the glucose-6-phosphate 1-epimerase family.</text>
</comment>
<dbReference type="GO" id="GO:0030246">
    <property type="term" value="F:carbohydrate binding"/>
    <property type="evidence" value="ECO:0007669"/>
    <property type="project" value="UniProtKB-UniRule"/>
</dbReference>
<dbReference type="InterPro" id="IPR011013">
    <property type="entry name" value="Gal_mutarotase_sf_dom"/>
</dbReference>
<feature type="active site" evidence="5">
    <location>
        <position position="161"/>
    </location>
</feature>
<dbReference type="RefSeq" id="WP_145174122.1">
    <property type="nucleotide sequence ID" value="NZ_CP036525.1"/>
</dbReference>
<keyword evidence="3 4" id="KW-0413">Isomerase</keyword>
<gene>
    <name evidence="6" type="primary">yeaD</name>
    <name evidence="6" type="ORF">K227x_53010</name>
</gene>
<evidence type="ECO:0000313" key="6">
    <source>
        <dbReference type="EMBL" id="QDT06879.1"/>
    </source>
</evidence>
<dbReference type="KEGG" id="rlc:K227x_53010"/>
<dbReference type="CDD" id="cd09020">
    <property type="entry name" value="D-hex-6-P-epi_like"/>
    <property type="match status" value="1"/>
</dbReference>
<protein>
    <recommendedName>
        <fullName evidence="4">Putative glucose-6-phosphate 1-epimerase</fullName>
        <ecNumber evidence="4">5.1.3.15</ecNumber>
    </recommendedName>
</protein>